<evidence type="ECO:0000313" key="4">
    <source>
        <dbReference type="EMBL" id="KAH9835256.1"/>
    </source>
</evidence>
<sequence>MYYPYHSSLSSIPPANGAYGSNDSGYPPSSANQAHSPYATSPSMHDAGSGYSAPLSSNTPTADVGQYIMQEYEFAYTGTSYDTLSPQLSPTPCGHGSYSTGWHAGQPGLYAPMPMDRSTTQSYHDQPPSQNSTSQMMQGYGGGSQQPYTPQAQLSIYPGRLTLCEWDGGSCGVALDDITPAGIARHLRSYHFRGNWQARARGRCSWGTNCRGDDMNYESMGKHVAQVHLGSTKKQCPQCGGTFARNDALLRHLREHCDTV</sequence>
<feature type="region of interest" description="Disordered" evidence="2">
    <location>
        <begin position="20"/>
        <end position="57"/>
    </location>
</feature>
<evidence type="ECO:0000313" key="5">
    <source>
        <dbReference type="Proteomes" id="UP000814176"/>
    </source>
</evidence>
<evidence type="ECO:0000259" key="3">
    <source>
        <dbReference type="PROSITE" id="PS50157"/>
    </source>
</evidence>
<dbReference type="PROSITE" id="PS00028">
    <property type="entry name" value="ZINC_FINGER_C2H2_1"/>
    <property type="match status" value="1"/>
</dbReference>
<dbReference type="Gene3D" id="3.30.160.60">
    <property type="entry name" value="Classic Zinc Finger"/>
    <property type="match status" value="1"/>
</dbReference>
<accession>A0ABQ8KCG5</accession>
<gene>
    <name evidence="4" type="ORF">C8Q71DRAFT_764878</name>
</gene>
<proteinExistence type="predicted"/>
<name>A0ABQ8KCG5_9APHY</name>
<dbReference type="GeneID" id="72004818"/>
<protein>
    <recommendedName>
        <fullName evidence="3">C2H2-type domain-containing protein</fullName>
    </recommendedName>
</protein>
<feature type="compositionally biased region" description="Polar residues" evidence="2">
    <location>
        <begin position="117"/>
        <end position="132"/>
    </location>
</feature>
<keyword evidence="1" id="KW-0863">Zinc-finger</keyword>
<keyword evidence="1" id="KW-0479">Metal-binding</keyword>
<feature type="compositionally biased region" description="Polar residues" evidence="2">
    <location>
        <begin position="20"/>
        <end position="43"/>
    </location>
</feature>
<keyword evidence="5" id="KW-1185">Reference proteome</keyword>
<comment type="caution">
    <text evidence="4">The sequence shown here is derived from an EMBL/GenBank/DDBJ whole genome shotgun (WGS) entry which is preliminary data.</text>
</comment>
<dbReference type="Pfam" id="PF13894">
    <property type="entry name" value="zf-C2H2_4"/>
    <property type="match status" value="1"/>
</dbReference>
<dbReference type="InterPro" id="IPR013087">
    <property type="entry name" value="Znf_C2H2_type"/>
</dbReference>
<dbReference type="EMBL" id="JADCUA010000013">
    <property type="protein sequence ID" value="KAH9835256.1"/>
    <property type="molecule type" value="Genomic_DNA"/>
</dbReference>
<dbReference type="SUPFAM" id="SSF57667">
    <property type="entry name" value="beta-beta-alpha zinc fingers"/>
    <property type="match status" value="1"/>
</dbReference>
<feature type="region of interest" description="Disordered" evidence="2">
    <location>
        <begin position="115"/>
        <end position="149"/>
    </location>
</feature>
<evidence type="ECO:0000256" key="1">
    <source>
        <dbReference type="PROSITE-ProRule" id="PRU00042"/>
    </source>
</evidence>
<organism evidence="4 5">
    <name type="scientific">Rhodofomes roseus</name>
    <dbReference type="NCBI Taxonomy" id="34475"/>
    <lineage>
        <taxon>Eukaryota</taxon>
        <taxon>Fungi</taxon>
        <taxon>Dikarya</taxon>
        <taxon>Basidiomycota</taxon>
        <taxon>Agaricomycotina</taxon>
        <taxon>Agaricomycetes</taxon>
        <taxon>Polyporales</taxon>
        <taxon>Rhodofomes</taxon>
    </lineage>
</organism>
<dbReference type="RefSeq" id="XP_047777689.1">
    <property type="nucleotide sequence ID" value="XM_047924086.1"/>
</dbReference>
<keyword evidence="1" id="KW-0862">Zinc</keyword>
<dbReference type="Proteomes" id="UP000814176">
    <property type="component" value="Unassembled WGS sequence"/>
</dbReference>
<dbReference type="InterPro" id="IPR036236">
    <property type="entry name" value="Znf_C2H2_sf"/>
</dbReference>
<dbReference type="PROSITE" id="PS50157">
    <property type="entry name" value="ZINC_FINGER_C2H2_2"/>
    <property type="match status" value="1"/>
</dbReference>
<evidence type="ECO:0000256" key="2">
    <source>
        <dbReference type="SAM" id="MobiDB-lite"/>
    </source>
</evidence>
<reference evidence="4 5" key="1">
    <citation type="journal article" date="2021" name="Environ. Microbiol.">
        <title>Gene family expansions and transcriptome signatures uncover fungal adaptations to wood decay.</title>
        <authorList>
            <person name="Hage H."/>
            <person name="Miyauchi S."/>
            <person name="Viragh M."/>
            <person name="Drula E."/>
            <person name="Min B."/>
            <person name="Chaduli D."/>
            <person name="Navarro D."/>
            <person name="Favel A."/>
            <person name="Norest M."/>
            <person name="Lesage-Meessen L."/>
            <person name="Balint B."/>
            <person name="Merenyi Z."/>
            <person name="de Eugenio L."/>
            <person name="Morin E."/>
            <person name="Martinez A.T."/>
            <person name="Baldrian P."/>
            <person name="Stursova M."/>
            <person name="Martinez M.J."/>
            <person name="Novotny C."/>
            <person name="Magnuson J.K."/>
            <person name="Spatafora J.W."/>
            <person name="Maurice S."/>
            <person name="Pangilinan J."/>
            <person name="Andreopoulos W."/>
            <person name="LaButti K."/>
            <person name="Hundley H."/>
            <person name="Na H."/>
            <person name="Kuo A."/>
            <person name="Barry K."/>
            <person name="Lipzen A."/>
            <person name="Henrissat B."/>
            <person name="Riley R."/>
            <person name="Ahrendt S."/>
            <person name="Nagy L.G."/>
            <person name="Grigoriev I.V."/>
            <person name="Martin F."/>
            <person name="Rosso M.N."/>
        </authorList>
    </citation>
    <scope>NUCLEOTIDE SEQUENCE [LARGE SCALE GENOMIC DNA]</scope>
    <source>
        <strain evidence="4 5">CIRM-BRFM 1785</strain>
    </source>
</reference>
<feature type="domain" description="C2H2-type" evidence="3">
    <location>
        <begin position="234"/>
        <end position="260"/>
    </location>
</feature>